<evidence type="ECO:0000313" key="3">
    <source>
        <dbReference type="EMBL" id="RNA36227.1"/>
    </source>
</evidence>
<dbReference type="InterPro" id="IPR046336">
    <property type="entry name" value="Lon_prtase_N_sf"/>
</dbReference>
<keyword evidence="4" id="KW-1185">Reference proteome</keyword>
<evidence type="ECO:0000313" key="4">
    <source>
        <dbReference type="Proteomes" id="UP000276133"/>
    </source>
</evidence>
<dbReference type="EC" id="3.6.1.15" evidence="3"/>
<dbReference type="InterPro" id="IPR034750">
    <property type="entry name" value="CULT"/>
</dbReference>
<dbReference type="EMBL" id="REGN01001210">
    <property type="protein sequence ID" value="RNA36227.1"/>
    <property type="molecule type" value="Genomic_DNA"/>
</dbReference>
<dbReference type="STRING" id="10195.A0A3M7SKU5"/>
<dbReference type="OrthoDB" id="267517at2759"/>
<evidence type="ECO:0000256" key="1">
    <source>
        <dbReference type="SAM" id="MobiDB-lite"/>
    </source>
</evidence>
<dbReference type="GO" id="GO:0016787">
    <property type="term" value="F:hydrolase activity"/>
    <property type="evidence" value="ECO:0007669"/>
    <property type="project" value="UniProtKB-KW"/>
</dbReference>
<feature type="region of interest" description="Disordered" evidence="1">
    <location>
        <begin position="1"/>
        <end position="60"/>
    </location>
</feature>
<comment type="caution">
    <text evidence="3">The sequence shown here is derived from an EMBL/GenBank/DDBJ whole genome shotgun (WGS) entry which is preliminary data.</text>
</comment>
<dbReference type="Gene3D" id="2.170.150.20">
    <property type="entry name" value="Peptide methionine sulfoxide reductase"/>
    <property type="match status" value="1"/>
</dbReference>
<reference evidence="3 4" key="1">
    <citation type="journal article" date="2018" name="Sci. Rep.">
        <title>Genomic signatures of local adaptation to the degree of environmental predictability in rotifers.</title>
        <authorList>
            <person name="Franch-Gras L."/>
            <person name="Hahn C."/>
            <person name="Garcia-Roger E.M."/>
            <person name="Carmona M.J."/>
            <person name="Serra M."/>
            <person name="Gomez A."/>
        </authorList>
    </citation>
    <scope>NUCLEOTIDE SEQUENCE [LARGE SCALE GENOMIC DNA]</scope>
    <source>
        <strain evidence="3">HYR1</strain>
    </source>
</reference>
<dbReference type="EC" id="3.6.1.3" evidence="3"/>
<dbReference type="FunFam" id="2.170.150.20:FF:000007">
    <property type="entry name" value="Protein cereblon"/>
    <property type="match status" value="1"/>
</dbReference>
<dbReference type="Proteomes" id="UP000276133">
    <property type="component" value="Unassembled WGS sequence"/>
</dbReference>
<feature type="compositionally biased region" description="Acidic residues" evidence="1">
    <location>
        <begin position="17"/>
        <end position="30"/>
    </location>
</feature>
<feature type="compositionally biased region" description="Acidic residues" evidence="1">
    <location>
        <begin position="38"/>
        <end position="60"/>
    </location>
</feature>
<evidence type="ECO:0000259" key="2">
    <source>
        <dbReference type="PROSITE" id="PS51788"/>
    </source>
</evidence>
<sequence length="494" mass="56875">MSSSEESDQLYAHDAISSDEENFQDAEENEYNIYFAPEDYDEEDIDDEDEEETESDEQDFEAVDQIQDYEDIDMPAIINYNTELSSNHQYLGQNFEEISASKLMHDSNDVIQIPILDQPSDVFFENDSENSVQLIPGQVMPIYFYSPIQIQVIRKRLDEKNPTIGFCYNPKLLKLNRRSQEPVDFSTLPEESKLGIVAEIISASYHNENSEIADFSSLIESAGGVVLKVKGNERFEIKDITGIAIGTVKILPEYVLSTNPLNRHSPKNLNFIFDSFLHKSDLDIKNVVHKAEYFNTCLNQPAWVYRNFDCDYLIHFIKKELNETFKIKFEDSNIKLISDSGLADSNNSKVFCSWLLTNFPFDNKMRINILRMNCINQRLILCNEQFCSKANVFSMTKHGFMGAYLNPGGVVHETLTVSKPSTQHSWFPGYAWQIITCKRCNNHIGWKFTNALPDLKPERFFGLTRKAIRYAYQEDEEKNGDSLNFDDTASISQE</sequence>
<dbReference type="GO" id="GO:0005634">
    <property type="term" value="C:nucleus"/>
    <property type="evidence" value="ECO:0007669"/>
    <property type="project" value="UniProtKB-SubCell"/>
</dbReference>
<dbReference type="Gene3D" id="2.30.130.40">
    <property type="entry name" value="LON domain-like"/>
    <property type="match status" value="1"/>
</dbReference>
<name>A0A3M7SKU5_BRAPC</name>
<dbReference type="UniPathway" id="UPA00143"/>
<dbReference type="AlphaFoldDB" id="A0A3M7SKU5"/>
<dbReference type="CDD" id="cd15777">
    <property type="entry name" value="CRBN_C_like"/>
    <property type="match status" value="1"/>
</dbReference>
<accession>A0A3M7SKU5</accession>
<dbReference type="Gene3D" id="1.20.58.1480">
    <property type="match status" value="1"/>
</dbReference>
<gene>
    <name evidence="3" type="ORF">BpHYR1_049124</name>
</gene>
<proteinExistence type="predicted"/>
<organism evidence="3 4">
    <name type="scientific">Brachionus plicatilis</name>
    <name type="common">Marine rotifer</name>
    <name type="synonym">Brachionus muelleri</name>
    <dbReference type="NCBI Taxonomy" id="10195"/>
    <lineage>
        <taxon>Eukaryota</taxon>
        <taxon>Metazoa</taxon>
        <taxon>Spiralia</taxon>
        <taxon>Gnathifera</taxon>
        <taxon>Rotifera</taxon>
        <taxon>Eurotatoria</taxon>
        <taxon>Monogononta</taxon>
        <taxon>Pseudotrocha</taxon>
        <taxon>Ploima</taxon>
        <taxon>Brachionidae</taxon>
        <taxon>Brachionus</taxon>
    </lineage>
</organism>
<dbReference type="Pfam" id="PF02190">
    <property type="entry name" value="LON_substr_bdg"/>
    <property type="match status" value="1"/>
</dbReference>
<dbReference type="PROSITE" id="PS51788">
    <property type="entry name" value="CULT"/>
    <property type="match status" value="1"/>
</dbReference>
<dbReference type="InterPro" id="IPR003111">
    <property type="entry name" value="Lon_prtase_N"/>
</dbReference>
<dbReference type="GO" id="GO:0046872">
    <property type="term" value="F:metal ion binding"/>
    <property type="evidence" value="ECO:0007669"/>
    <property type="project" value="UniProtKB-KW"/>
</dbReference>
<dbReference type="GO" id="GO:0016567">
    <property type="term" value="P:protein ubiquitination"/>
    <property type="evidence" value="ECO:0007669"/>
    <property type="project" value="UniProtKB-UniPathway"/>
</dbReference>
<keyword evidence="3" id="KW-0378">Hydrolase</keyword>
<protein>
    <submittedName>
        <fullName evidence="3">Cereblon isoform X1</fullName>
        <ecNumber evidence="3">3.6.1.15</ecNumber>
        <ecNumber evidence="3">3.6.1.3</ecNumber>
    </submittedName>
</protein>
<feature type="domain" description="CULT" evidence="2">
    <location>
        <begin position="374"/>
        <end position="472"/>
    </location>
</feature>